<dbReference type="InterPro" id="IPR013083">
    <property type="entry name" value="Znf_RING/FYVE/PHD"/>
</dbReference>
<evidence type="ECO:0000256" key="1">
    <source>
        <dbReference type="ARBA" id="ARBA00022723"/>
    </source>
</evidence>
<accession>A0A1E5VN82</accession>
<evidence type="ECO:0000259" key="7">
    <source>
        <dbReference type="PROSITE" id="PS51081"/>
    </source>
</evidence>
<dbReference type="PANTHER" id="PTHR46632:SF18">
    <property type="entry name" value="OS01G0122200 PROTEIN"/>
    <property type="match status" value="1"/>
</dbReference>
<dbReference type="GO" id="GO:0008270">
    <property type="term" value="F:zinc ion binding"/>
    <property type="evidence" value="ECO:0007669"/>
    <property type="project" value="UniProtKB-KW"/>
</dbReference>
<comment type="caution">
    <text evidence="8">The sequence shown here is derived from an EMBL/GenBank/DDBJ whole genome shotgun (WGS) entry which is preliminary data.</text>
</comment>
<keyword evidence="2 5" id="KW-0863">Zinc-finger</keyword>
<evidence type="ECO:0000256" key="2">
    <source>
        <dbReference type="ARBA" id="ARBA00022771"/>
    </source>
</evidence>
<dbReference type="PROSITE" id="PS51081">
    <property type="entry name" value="ZF_SIAH"/>
    <property type="match status" value="1"/>
</dbReference>
<dbReference type="SUPFAM" id="SSF49599">
    <property type="entry name" value="TRAF domain-like"/>
    <property type="match status" value="1"/>
</dbReference>
<feature type="compositionally biased region" description="Basic and acidic residues" evidence="6">
    <location>
        <begin position="1"/>
        <end position="15"/>
    </location>
</feature>
<dbReference type="InterPro" id="IPR013010">
    <property type="entry name" value="Znf_SIAH"/>
</dbReference>
<dbReference type="EMBL" id="LWDX02034410">
    <property type="protein sequence ID" value="OEL26578.1"/>
    <property type="molecule type" value="Genomic_DNA"/>
</dbReference>
<keyword evidence="9" id="KW-1185">Reference proteome</keyword>
<feature type="region of interest" description="Disordered" evidence="6">
    <location>
        <begin position="1"/>
        <end position="24"/>
    </location>
</feature>
<gene>
    <name evidence="8" type="ORF">BAE44_0012403</name>
</gene>
<evidence type="ECO:0000313" key="8">
    <source>
        <dbReference type="EMBL" id="OEL26578.1"/>
    </source>
</evidence>
<evidence type="ECO:0000256" key="5">
    <source>
        <dbReference type="PROSITE-ProRule" id="PRU00455"/>
    </source>
</evidence>
<keyword evidence="3" id="KW-0862">Zinc</keyword>
<dbReference type="Proteomes" id="UP000095767">
    <property type="component" value="Unassembled WGS sequence"/>
</dbReference>
<evidence type="ECO:0000313" key="9">
    <source>
        <dbReference type="Proteomes" id="UP000095767"/>
    </source>
</evidence>
<protein>
    <recommendedName>
        <fullName evidence="7">SIAH-type domain-containing protein</fullName>
    </recommendedName>
</protein>
<evidence type="ECO:0000256" key="3">
    <source>
        <dbReference type="ARBA" id="ARBA00022833"/>
    </source>
</evidence>
<dbReference type="Gene3D" id="3.30.40.10">
    <property type="entry name" value="Zinc/RING finger domain, C3HC4 (zinc finger)"/>
    <property type="match status" value="1"/>
</dbReference>
<evidence type="ECO:0000256" key="4">
    <source>
        <dbReference type="ARBA" id="ARBA00024004"/>
    </source>
</evidence>
<dbReference type="OrthoDB" id="620422at2759"/>
<dbReference type="AlphaFoldDB" id="A0A1E5VN82"/>
<evidence type="ECO:0000256" key="6">
    <source>
        <dbReference type="SAM" id="MobiDB-lite"/>
    </source>
</evidence>
<reference evidence="8 9" key="1">
    <citation type="submission" date="2016-09" db="EMBL/GenBank/DDBJ databases">
        <title>The draft genome of Dichanthelium oligosanthes: A C3 panicoid grass species.</title>
        <authorList>
            <person name="Studer A.J."/>
            <person name="Schnable J.C."/>
            <person name="Brutnell T.P."/>
        </authorList>
    </citation>
    <scope>NUCLEOTIDE SEQUENCE [LARGE SCALE GENOMIC DNA]</scope>
    <source>
        <strain evidence="9">cv. Kellogg 1175</strain>
        <tissue evidence="8">Leaf</tissue>
    </source>
</reference>
<dbReference type="InterPro" id="IPR044286">
    <property type="entry name" value="SINL_plant"/>
</dbReference>
<sequence length="185" mass="20086">MRWDDSIPENRDDHVPSLLDSQPNAPVYNLDMRRSGCCTCPSHGGDGDGGDGDGDGAVSAYAHCPGLRPLLRQPPQYGCERFIPYFRSDEHRDACGHAPCHCPEPGCYLVCSPRELAAHLTGEHSWPADEIAYGTARMFTLPMPVRHLRLLYGDDAFVFMVAAAPLGNGTAVSMVIVRANSPAHP</sequence>
<dbReference type="PANTHER" id="PTHR46632">
    <property type="entry name" value="E3 UBIQUITIN-PROTEIN LIGASE SINA-LIKE 4"/>
    <property type="match status" value="1"/>
</dbReference>
<proteinExistence type="predicted"/>
<comment type="function">
    <text evidence="4">E3 ubiquitin-protein ligase that mediates ubiquitination and subsequent proteasomal degradation of target proteins. E3 ubiquitin ligases accept ubiquitin from an E2 ubiquitin-conjugating enzyme in the form of a thioester and then directly transfers the ubiquitin to targeted substrates. It probably triggers the ubiquitin-mediated degradation of different substrates.</text>
</comment>
<name>A0A1E5VN82_9POAL</name>
<keyword evidence="1" id="KW-0479">Metal-binding</keyword>
<feature type="domain" description="SIAH-type" evidence="7">
    <location>
        <begin position="67"/>
        <end position="125"/>
    </location>
</feature>
<organism evidence="8 9">
    <name type="scientific">Dichanthelium oligosanthes</name>
    <dbReference type="NCBI Taxonomy" id="888268"/>
    <lineage>
        <taxon>Eukaryota</taxon>
        <taxon>Viridiplantae</taxon>
        <taxon>Streptophyta</taxon>
        <taxon>Embryophyta</taxon>
        <taxon>Tracheophyta</taxon>
        <taxon>Spermatophyta</taxon>
        <taxon>Magnoliopsida</taxon>
        <taxon>Liliopsida</taxon>
        <taxon>Poales</taxon>
        <taxon>Poaceae</taxon>
        <taxon>PACMAD clade</taxon>
        <taxon>Panicoideae</taxon>
        <taxon>Panicodae</taxon>
        <taxon>Paniceae</taxon>
        <taxon>Dichantheliinae</taxon>
        <taxon>Dichanthelium</taxon>
    </lineage>
</organism>